<keyword evidence="1" id="KW-0808">Transferase</keyword>
<dbReference type="EMBL" id="CP036268">
    <property type="protein sequence ID" value="QDT36212.1"/>
    <property type="molecule type" value="Genomic_DNA"/>
</dbReference>
<name>A0A517QX22_9PLAN</name>
<dbReference type="SUPFAM" id="SSF52309">
    <property type="entry name" value="N-(deoxy)ribosyltransferase-like"/>
    <property type="match status" value="1"/>
</dbReference>
<dbReference type="OrthoDB" id="397706at2"/>
<gene>
    <name evidence="1" type="ORF">Pan189_05670</name>
</gene>
<protein>
    <submittedName>
        <fullName evidence="1">Nucleoside 2-deoxyribosyltransferase</fullName>
    </submittedName>
</protein>
<dbReference type="AlphaFoldDB" id="A0A517QX22"/>
<proteinExistence type="predicted"/>
<dbReference type="InterPro" id="IPR007710">
    <property type="entry name" value="Nucleoside_deoxyribTrfase"/>
</dbReference>
<dbReference type="RefSeq" id="WP_145362433.1">
    <property type="nucleotide sequence ID" value="NZ_CP036268.1"/>
</dbReference>
<evidence type="ECO:0000313" key="2">
    <source>
        <dbReference type="Proteomes" id="UP000317318"/>
    </source>
</evidence>
<organism evidence="1 2">
    <name type="scientific">Stratiformator vulcanicus</name>
    <dbReference type="NCBI Taxonomy" id="2527980"/>
    <lineage>
        <taxon>Bacteria</taxon>
        <taxon>Pseudomonadati</taxon>
        <taxon>Planctomycetota</taxon>
        <taxon>Planctomycetia</taxon>
        <taxon>Planctomycetales</taxon>
        <taxon>Planctomycetaceae</taxon>
        <taxon>Stratiformator</taxon>
    </lineage>
</organism>
<accession>A0A517QX22</accession>
<dbReference type="Proteomes" id="UP000317318">
    <property type="component" value="Chromosome"/>
</dbReference>
<dbReference type="KEGG" id="svp:Pan189_05670"/>
<keyword evidence="2" id="KW-1185">Reference proteome</keyword>
<reference evidence="1 2" key="1">
    <citation type="submission" date="2019-02" db="EMBL/GenBank/DDBJ databases">
        <title>Deep-cultivation of Planctomycetes and their phenomic and genomic characterization uncovers novel biology.</title>
        <authorList>
            <person name="Wiegand S."/>
            <person name="Jogler M."/>
            <person name="Boedeker C."/>
            <person name="Pinto D."/>
            <person name="Vollmers J."/>
            <person name="Rivas-Marin E."/>
            <person name="Kohn T."/>
            <person name="Peeters S.H."/>
            <person name="Heuer A."/>
            <person name="Rast P."/>
            <person name="Oberbeckmann S."/>
            <person name="Bunk B."/>
            <person name="Jeske O."/>
            <person name="Meyerdierks A."/>
            <person name="Storesund J.E."/>
            <person name="Kallscheuer N."/>
            <person name="Luecker S."/>
            <person name="Lage O.M."/>
            <person name="Pohl T."/>
            <person name="Merkel B.J."/>
            <person name="Hornburger P."/>
            <person name="Mueller R.-W."/>
            <person name="Bruemmer F."/>
            <person name="Labrenz M."/>
            <person name="Spormann A.M."/>
            <person name="Op den Camp H."/>
            <person name="Overmann J."/>
            <person name="Amann R."/>
            <person name="Jetten M.S.M."/>
            <person name="Mascher T."/>
            <person name="Medema M.H."/>
            <person name="Devos D.P."/>
            <person name="Kaster A.-K."/>
            <person name="Ovreas L."/>
            <person name="Rohde M."/>
            <person name="Galperin M.Y."/>
            <person name="Jogler C."/>
        </authorList>
    </citation>
    <scope>NUCLEOTIDE SEQUENCE [LARGE SCALE GENOMIC DNA]</scope>
    <source>
        <strain evidence="1 2">Pan189</strain>
    </source>
</reference>
<evidence type="ECO:0000313" key="1">
    <source>
        <dbReference type="EMBL" id="QDT36212.1"/>
    </source>
</evidence>
<sequence length="232" mass="25439">MSERNGDGAIRVYCAGPLFNEAERREMTEIADAMQSNGYAVYLPHRDGMEFRLVLDVLEERGWEKPVAGAFLHAAIFALDVYQLAVECDAMVWNLNGRVPDEGAVSEAAMAWTLGKPLVAFADDVRTLIAGRVNPLLVGLVDFQTCERIDDLPALLSEAIEATPPRSTYLTDLPPKMRRAVSDGRMLWAVMQEQGDDLDDAAIADMVEELFAPSDKPATDLVENAPIGVRTA</sequence>
<dbReference type="GO" id="GO:0016740">
    <property type="term" value="F:transferase activity"/>
    <property type="evidence" value="ECO:0007669"/>
    <property type="project" value="UniProtKB-KW"/>
</dbReference>
<dbReference type="Gene3D" id="3.40.50.450">
    <property type="match status" value="1"/>
</dbReference>
<dbReference type="Pfam" id="PF05014">
    <property type="entry name" value="Nuc_deoxyrib_tr"/>
    <property type="match status" value="1"/>
</dbReference>